<sequence length="554" mass="61269">MKASDLFVRCLENEGVTHIFGIPGEENADVMISLNKSKIKFVLCRHEQAAAFMADAYGRLTGKTGVCLATLGPGATNLVTGVADANMDRAPLVAIIGQADTERLHKESHQNMDSVAMFRPITKWAQSIHHPDNIPEVVRKAFKVAESEKPGACLIELPENLAEEMTKAGPMRPTTTRRAAADHKAVKQAVDVIAAAKNPLVLAGNGAVRKRTAKQLRRFSRKTGIPVINTFMGKGAVPRSDEHCLFTIGLQGRDHTNVAVDNADVIITVGYDLVEYSPERWNKDGDKTIVHIDFWPAEVDDAYPVAAEVVADIADALWQINEELNARFGDFGKLPLFDPKRWAKLRQRILDDFAMEKDDKSFPMKPQKMLWDVREVMGPADILLSDVGAHKMWVSRYYQCDEANTCLISNGFCSMGFALPGAMGATVACPESRVLAICGDAGFLMNVQDLETAVREKMRFVVLVWCDNEYGLIKWKQQNSFNGEHSELAFNNPDFELLAKSFGMWGKTLTSADQFKPALEEAFRQDGPALIAVPVDYAENLKLTARLGNIEQTI</sequence>
<dbReference type="InterPro" id="IPR011766">
    <property type="entry name" value="TPP_enzyme_TPP-bd"/>
</dbReference>
<evidence type="ECO:0000313" key="8">
    <source>
        <dbReference type="Proteomes" id="UP000193200"/>
    </source>
</evidence>
<dbReference type="OrthoDB" id="4494979at2"/>
<dbReference type="Proteomes" id="UP000193200">
    <property type="component" value="Unassembled WGS sequence"/>
</dbReference>
<dbReference type="Gene3D" id="3.40.50.1220">
    <property type="entry name" value="TPP-binding domain"/>
    <property type="match status" value="1"/>
</dbReference>
<dbReference type="GO" id="GO:0009097">
    <property type="term" value="P:isoleucine biosynthetic process"/>
    <property type="evidence" value="ECO:0007669"/>
    <property type="project" value="TreeGrafter"/>
</dbReference>
<dbReference type="SUPFAM" id="SSF52467">
    <property type="entry name" value="DHS-like NAD/FAD-binding domain"/>
    <property type="match status" value="1"/>
</dbReference>
<dbReference type="GO" id="GO:0050660">
    <property type="term" value="F:flavin adenine dinucleotide binding"/>
    <property type="evidence" value="ECO:0007669"/>
    <property type="project" value="TreeGrafter"/>
</dbReference>
<evidence type="ECO:0000259" key="4">
    <source>
        <dbReference type="Pfam" id="PF00205"/>
    </source>
</evidence>
<accession>A0A1Y5TWP9</accession>
<dbReference type="PROSITE" id="PS00187">
    <property type="entry name" value="TPP_ENZYMES"/>
    <property type="match status" value="1"/>
</dbReference>
<dbReference type="PANTHER" id="PTHR18968:SF129">
    <property type="entry name" value="ACETOLACTATE SYNTHASE"/>
    <property type="match status" value="1"/>
</dbReference>
<feature type="domain" description="Thiamine pyrophosphate enzyme N-terminal TPP-binding" evidence="6">
    <location>
        <begin position="1"/>
        <end position="117"/>
    </location>
</feature>
<dbReference type="EC" id="2.2.1.6" evidence="7"/>
<evidence type="ECO:0000256" key="2">
    <source>
        <dbReference type="ARBA" id="ARBA00023052"/>
    </source>
</evidence>
<feature type="domain" description="Thiamine pyrophosphate enzyme central" evidence="4">
    <location>
        <begin position="186"/>
        <end position="319"/>
    </location>
</feature>
<dbReference type="NCBIfam" id="NF006187">
    <property type="entry name" value="PRK08322.1"/>
    <property type="match status" value="1"/>
</dbReference>
<dbReference type="FunFam" id="3.40.50.970:FF:000007">
    <property type="entry name" value="Acetolactate synthase"/>
    <property type="match status" value="1"/>
</dbReference>
<dbReference type="InterPro" id="IPR045229">
    <property type="entry name" value="TPP_enz"/>
</dbReference>
<dbReference type="InterPro" id="IPR029061">
    <property type="entry name" value="THDP-binding"/>
</dbReference>
<dbReference type="SUPFAM" id="SSF52518">
    <property type="entry name" value="Thiamin diphosphate-binding fold (THDP-binding)"/>
    <property type="match status" value="2"/>
</dbReference>
<dbReference type="Pfam" id="PF02776">
    <property type="entry name" value="TPP_enzyme_N"/>
    <property type="match status" value="1"/>
</dbReference>
<dbReference type="Pfam" id="PF02775">
    <property type="entry name" value="TPP_enzyme_C"/>
    <property type="match status" value="1"/>
</dbReference>
<evidence type="ECO:0000259" key="6">
    <source>
        <dbReference type="Pfam" id="PF02776"/>
    </source>
</evidence>
<dbReference type="AlphaFoldDB" id="A0A1Y5TWP9"/>
<dbReference type="Pfam" id="PF00205">
    <property type="entry name" value="TPP_enzyme_M"/>
    <property type="match status" value="1"/>
</dbReference>
<comment type="similarity">
    <text evidence="1 3">Belongs to the TPP enzyme family.</text>
</comment>
<dbReference type="GO" id="GO:0000287">
    <property type="term" value="F:magnesium ion binding"/>
    <property type="evidence" value="ECO:0007669"/>
    <property type="project" value="InterPro"/>
</dbReference>
<keyword evidence="8" id="KW-1185">Reference proteome</keyword>
<dbReference type="Gene3D" id="3.40.50.970">
    <property type="match status" value="2"/>
</dbReference>
<dbReference type="GO" id="GO:0009099">
    <property type="term" value="P:L-valine biosynthetic process"/>
    <property type="evidence" value="ECO:0007669"/>
    <property type="project" value="TreeGrafter"/>
</dbReference>
<organism evidence="7 8">
    <name type="scientific">Oceanibacterium hippocampi</name>
    <dbReference type="NCBI Taxonomy" id="745714"/>
    <lineage>
        <taxon>Bacteria</taxon>
        <taxon>Pseudomonadati</taxon>
        <taxon>Pseudomonadota</taxon>
        <taxon>Alphaproteobacteria</taxon>
        <taxon>Sneathiellales</taxon>
        <taxon>Sneathiellaceae</taxon>
        <taxon>Oceanibacterium</taxon>
    </lineage>
</organism>
<dbReference type="CDD" id="cd07035">
    <property type="entry name" value="TPP_PYR_POX_like"/>
    <property type="match status" value="1"/>
</dbReference>
<dbReference type="InParanoid" id="A0A1Y5TWP9"/>
<evidence type="ECO:0000259" key="5">
    <source>
        <dbReference type="Pfam" id="PF02775"/>
    </source>
</evidence>
<evidence type="ECO:0000256" key="1">
    <source>
        <dbReference type="ARBA" id="ARBA00007812"/>
    </source>
</evidence>
<protein>
    <submittedName>
        <fullName evidence="7">Acetolactate synthase</fullName>
        <ecNumber evidence="7">2.2.1.6</ecNumber>
    </submittedName>
</protein>
<reference evidence="7 8" key="1">
    <citation type="submission" date="2017-03" db="EMBL/GenBank/DDBJ databases">
        <authorList>
            <person name="Afonso C.L."/>
            <person name="Miller P.J."/>
            <person name="Scott M.A."/>
            <person name="Spackman E."/>
            <person name="Goraichik I."/>
            <person name="Dimitrov K.M."/>
            <person name="Suarez D.L."/>
            <person name="Swayne D.E."/>
        </authorList>
    </citation>
    <scope>NUCLEOTIDE SEQUENCE [LARGE SCALE GENOMIC DNA]</scope>
    <source>
        <strain evidence="7 8">CECT 7691</strain>
    </source>
</reference>
<dbReference type="InterPro" id="IPR012000">
    <property type="entry name" value="Thiamin_PyroP_enz_cen_dom"/>
</dbReference>
<dbReference type="PANTHER" id="PTHR18968">
    <property type="entry name" value="THIAMINE PYROPHOSPHATE ENZYMES"/>
    <property type="match status" value="1"/>
</dbReference>
<feature type="domain" description="Thiamine pyrophosphate enzyme TPP-binding" evidence="5">
    <location>
        <begin position="386"/>
        <end position="533"/>
    </location>
</feature>
<gene>
    <name evidence="7" type="primary">alsS_2</name>
    <name evidence="7" type="ORF">OCH7691_03257</name>
</gene>
<name>A0A1Y5TWP9_9PROT</name>
<keyword evidence="2 3" id="KW-0786">Thiamine pyrophosphate</keyword>
<dbReference type="GO" id="GO:0030976">
    <property type="term" value="F:thiamine pyrophosphate binding"/>
    <property type="evidence" value="ECO:0007669"/>
    <property type="project" value="InterPro"/>
</dbReference>
<dbReference type="InterPro" id="IPR012001">
    <property type="entry name" value="Thiamin_PyroP_enz_TPP-bd_dom"/>
</dbReference>
<dbReference type="InterPro" id="IPR029035">
    <property type="entry name" value="DHS-like_NAD/FAD-binding_dom"/>
</dbReference>
<dbReference type="EMBL" id="FWFR01000003">
    <property type="protein sequence ID" value="SLN70183.1"/>
    <property type="molecule type" value="Genomic_DNA"/>
</dbReference>
<evidence type="ECO:0000256" key="3">
    <source>
        <dbReference type="RuleBase" id="RU362132"/>
    </source>
</evidence>
<dbReference type="GO" id="GO:0003984">
    <property type="term" value="F:acetolactate synthase activity"/>
    <property type="evidence" value="ECO:0007669"/>
    <property type="project" value="UniProtKB-EC"/>
</dbReference>
<keyword evidence="7" id="KW-0808">Transferase</keyword>
<evidence type="ECO:0000313" key="7">
    <source>
        <dbReference type="EMBL" id="SLN70183.1"/>
    </source>
</evidence>
<dbReference type="RefSeq" id="WP_085884618.1">
    <property type="nucleotide sequence ID" value="NZ_FWFR01000003.1"/>
</dbReference>
<dbReference type="GO" id="GO:0005948">
    <property type="term" value="C:acetolactate synthase complex"/>
    <property type="evidence" value="ECO:0007669"/>
    <property type="project" value="TreeGrafter"/>
</dbReference>
<proteinExistence type="inferred from homology"/>
<dbReference type="InterPro" id="IPR000399">
    <property type="entry name" value="TPP-bd_CS"/>
</dbReference>